<accession>A0A8J8G844</accession>
<dbReference type="EMBL" id="JABSNO010000011">
    <property type="protein sequence ID" value="NRS92706.1"/>
    <property type="molecule type" value="Genomic_DNA"/>
</dbReference>
<keyword evidence="1" id="KW-0732">Signal</keyword>
<proteinExistence type="predicted"/>
<dbReference type="AlphaFoldDB" id="A0A8J8G844"/>
<dbReference type="RefSeq" id="WP_173779297.1">
    <property type="nucleotide sequence ID" value="NZ_JABSNO010000011.1"/>
</dbReference>
<name>A0A8J8G844_9FLAO</name>
<organism evidence="2 3">
    <name type="scientific">Frigoriflavimonas asaccharolytica</name>
    <dbReference type="NCBI Taxonomy" id="2735899"/>
    <lineage>
        <taxon>Bacteria</taxon>
        <taxon>Pseudomonadati</taxon>
        <taxon>Bacteroidota</taxon>
        <taxon>Flavobacteriia</taxon>
        <taxon>Flavobacteriales</taxon>
        <taxon>Weeksellaceae</taxon>
        <taxon>Frigoriflavimonas</taxon>
    </lineage>
</organism>
<evidence type="ECO:0000256" key="1">
    <source>
        <dbReference type="SAM" id="SignalP"/>
    </source>
</evidence>
<reference evidence="2" key="1">
    <citation type="submission" date="2020-05" db="EMBL/GenBank/DDBJ databases">
        <title>Genomic Encyclopedia of Type Strains, Phase IV (KMG-V): Genome sequencing to study the core and pangenomes of soil and plant-associated prokaryotes.</title>
        <authorList>
            <person name="Whitman W."/>
        </authorList>
    </citation>
    <scope>NUCLEOTIDE SEQUENCE</scope>
    <source>
        <strain evidence="2">16F</strain>
    </source>
</reference>
<keyword evidence="3" id="KW-1185">Reference proteome</keyword>
<feature type="chain" id="PRO_5035314172" evidence="1">
    <location>
        <begin position="21"/>
        <end position="111"/>
    </location>
</feature>
<feature type="signal peptide" evidence="1">
    <location>
        <begin position="1"/>
        <end position="20"/>
    </location>
</feature>
<dbReference type="Proteomes" id="UP000610746">
    <property type="component" value="Unassembled WGS sequence"/>
</dbReference>
<evidence type="ECO:0000313" key="3">
    <source>
        <dbReference type="Proteomes" id="UP000610746"/>
    </source>
</evidence>
<gene>
    <name evidence="2" type="ORF">HNQ03_001784</name>
</gene>
<evidence type="ECO:0000313" key="2">
    <source>
        <dbReference type="EMBL" id="NRS92706.1"/>
    </source>
</evidence>
<sequence length="111" mass="12250">MKKILLGLVLSIGMSGVALAKSGKDGYNKLHYRSIETMKYNYSKGLIVSCTFFTRTNEYNICGDLVNSSVTSYTLPTALCGDFENGVSMKTERFNNGFGDCHPEKKSNSIQ</sequence>
<comment type="caution">
    <text evidence="2">The sequence shown here is derived from an EMBL/GenBank/DDBJ whole genome shotgun (WGS) entry which is preliminary data.</text>
</comment>
<protein>
    <submittedName>
        <fullName evidence="2">Uncharacterized protein</fullName>
    </submittedName>
</protein>